<dbReference type="GO" id="GO:0046330">
    <property type="term" value="P:positive regulation of JNK cascade"/>
    <property type="evidence" value="ECO:0007669"/>
    <property type="project" value="TreeGrafter"/>
</dbReference>
<comment type="function">
    <text evidence="9">Ligand for members of the frizzled family of seven transmembrane receptors.</text>
</comment>
<evidence type="ECO:0000256" key="3">
    <source>
        <dbReference type="ARBA" id="ARBA00022473"/>
    </source>
</evidence>
<dbReference type="AlphaFoldDB" id="T1SAC1"/>
<dbReference type="Pfam" id="PF00110">
    <property type="entry name" value="wnt"/>
    <property type="match status" value="2"/>
</dbReference>
<keyword evidence="7" id="KW-1015">Disulfide bond</keyword>
<dbReference type="GO" id="GO:0005125">
    <property type="term" value="F:cytokine activity"/>
    <property type="evidence" value="ECO:0007669"/>
    <property type="project" value="TreeGrafter"/>
</dbReference>
<evidence type="ECO:0000256" key="9">
    <source>
        <dbReference type="RuleBase" id="RU003500"/>
    </source>
</evidence>
<organism evidence="11">
    <name type="scientific">Lethenteron camtschaticum</name>
    <name type="common">Japanese lamprey</name>
    <name type="synonym">Lampetra japonica</name>
    <dbReference type="NCBI Taxonomy" id="980415"/>
    <lineage>
        <taxon>Eukaryota</taxon>
        <taxon>Metazoa</taxon>
        <taxon>Chordata</taxon>
        <taxon>Craniata</taxon>
        <taxon>Vertebrata</taxon>
        <taxon>Cyclostomata</taxon>
        <taxon>Hyperoartia</taxon>
        <taxon>Petromyzontiformes</taxon>
        <taxon>Petromyzontidae</taxon>
        <taxon>Lethenteron</taxon>
    </lineage>
</organism>
<feature type="region of interest" description="Disordered" evidence="10">
    <location>
        <begin position="1"/>
        <end position="24"/>
    </location>
</feature>
<feature type="compositionally biased region" description="Low complexity" evidence="10">
    <location>
        <begin position="1"/>
        <end position="17"/>
    </location>
</feature>
<evidence type="ECO:0000256" key="7">
    <source>
        <dbReference type="ARBA" id="ARBA00023157"/>
    </source>
</evidence>
<keyword evidence="8" id="KW-0449">Lipoprotein</keyword>
<evidence type="ECO:0000256" key="6">
    <source>
        <dbReference type="ARBA" id="ARBA00022687"/>
    </source>
</evidence>
<dbReference type="GO" id="GO:0030182">
    <property type="term" value="P:neuron differentiation"/>
    <property type="evidence" value="ECO:0007669"/>
    <property type="project" value="TreeGrafter"/>
</dbReference>
<dbReference type="InterPro" id="IPR018161">
    <property type="entry name" value="Wnt_CS"/>
</dbReference>
<dbReference type="PANTHER" id="PTHR12027:SF115">
    <property type="entry name" value="PROTEIN WNT"/>
    <property type="match status" value="1"/>
</dbReference>
<dbReference type="PRINTS" id="PR01349">
    <property type="entry name" value="WNTPROTEIN"/>
</dbReference>
<name>T1SAC1_LETCA</name>
<protein>
    <recommendedName>
        <fullName evidence="9">Protein Wnt</fullName>
    </recommendedName>
</protein>
<dbReference type="GO" id="GO:0005109">
    <property type="term" value="F:frizzled binding"/>
    <property type="evidence" value="ECO:0007669"/>
    <property type="project" value="TreeGrafter"/>
</dbReference>
<dbReference type="SMART" id="SM00097">
    <property type="entry name" value="WNT1"/>
    <property type="match status" value="1"/>
</dbReference>
<dbReference type="EMBL" id="KF318011">
    <property type="protein sequence ID" value="AGR51128.1"/>
    <property type="molecule type" value="Genomic_DNA"/>
</dbReference>
<dbReference type="InterPro" id="IPR043158">
    <property type="entry name" value="Wnt_C"/>
</dbReference>
<keyword evidence="6 9" id="KW-0879">Wnt signaling pathway</keyword>
<accession>T1SAC1</accession>
<reference evidence="11" key="1">
    <citation type="journal article" date="2013" name="Proc. Natl. Acad. Sci. U.S.A.">
        <title>Evidence for at least six Hox clusters in the Japanese lamprey (Lethenteron japonicum).</title>
        <authorList>
            <person name="Mehta T.K."/>
            <person name="Ravi V."/>
            <person name="Yamasaki S."/>
            <person name="Lee A.P."/>
            <person name="Lian M.M."/>
            <person name="Tay B.H."/>
            <person name="Tohari S."/>
            <person name="Yanai S."/>
            <person name="Tay A."/>
            <person name="Brenner S."/>
            <person name="Venkatesh B."/>
        </authorList>
    </citation>
    <scope>NUCLEOTIDE SEQUENCE</scope>
</reference>
<evidence type="ECO:0000256" key="5">
    <source>
        <dbReference type="ARBA" id="ARBA00022530"/>
    </source>
</evidence>
<dbReference type="PANTHER" id="PTHR12027">
    <property type="entry name" value="WNT RELATED"/>
    <property type="match status" value="1"/>
</dbReference>
<dbReference type="GO" id="GO:0045165">
    <property type="term" value="P:cell fate commitment"/>
    <property type="evidence" value="ECO:0007669"/>
    <property type="project" value="TreeGrafter"/>
</dbReference>
<dbReference type="Gene3D" id="3.30.2460.20">
    <property type="match status" value="1"/>
</dbReference>
<comment type="similarity">
    <text evidence="2 9">Belongs to the Wnt family.</text>
</comment>
<proteinExistence type="inferred from homology"/>
<keyword evidence="5" id="KW-0272">Extracellular matrix</keyword>
<dbReference type="GO" id="GO:0060070">
    <property type="term" value="P:canonical Wnt signaling pathway"/>
    <property type="evidence" value="ECO:0007669"/>
    <property type="project" value="TreeGrafter"/>
</dbReference>
<evidence type="ECO:0000256" key="1">
    <source>
        <dbReference type="ARBA" id="ARBA00004498"/>
    </source>
</evidence>
<dbReference type="GO" id="GO:0005615">
    <property type="term" value="C:extracellular space"/>
    <property type="evidence" value="ECO:0007669"/>
    <property type="project" value="TreeGrafter"/>
</dbReference>
<evidence type="ECO:0000313" key="11">
    <source>
        <dbReference type="EMBL" id="AGR51128.1"/>
    </source>
</evidence>
<dbReference type="FunFam" id="3.30.2460.20:FF:000001">
    <property type="entry name" value="Wnt homolog"/>
    <property type="match status" value="1"/>
</dbReference>
<evidence type="ECO:0000256" key="8">
    <source>
        <dbReference type="ARBA" id="ARBA00023288"/>
    </source>
</evidence>
<evidence type="ECO:0000256" key="2">
    <source>
        <dbReference type="ARBA" id="ARBA00005683"/>
    </source>
</evidence>
<keyword evidence="4" id="KW-0964">Secreted</keyword>
<sequence>MSRASASATRQTAPRSACVRRWAPSHRPPSPLLLLIAAALAAAFYSRVGALSAVVAPGANIICGKIPGLSPRQRALCRSRPDAMVAVGEGARLGIGECRHQFRFSRWNCLALGEETVFGQELKGGSREAAFQHAVISAAVAYAITAACGRGDRSECGCDGAKRGGFYDAQGGWRWGGCSADLSHGLEFSRLFVDAREVKRNTRTLVLEENMKPVCKCHGVSGSCTTRTCWATLPQFREVGSALKRKYDEAVHVEPDWLTGSVGTRGRPCNRKSPHADGCELLCCSRGYDTRQYTRSWHCECKFRWCCYVRCSACSEGAEEYTCK</sequence>
<comment type="subcellular location">
    <subcellularLocation>
        <location evidence="1 9">Secreted</location>
        <location evidence="1 9">Extracellular space</location>
        <location evidence="1 9">Extracellular matrix</location>
    </subcellularLocation>
</comment>
<dbReference type="InterPro" id="IPR005817">
    <property type="entry name" value="Wnt"/>
</dbReference>
<dbReference type="PROSITE" id="PS00246">
    <property type="entry name" value="WNT1"/>
    <property type="match status" value="1"/>
</dbReference>
<gene>
    <name evidence="11" type="primary">Wnt-eta</name>
</gene>
<evidence type="ECO:0000256" key="10">
    <source>
        <dbReference type="SAM" id="MobiDB-lite"/>
    </source>
</evidence>
<keyword evidence="3 9" id="KW-0217">Developmental protein</keyword>
<evidence type="ECO:0000256" key="4">
    <source>
        <dbReference type="ARBA" id="ARBA00022525"/>
    </source>
</evidence>